<dbReference type="RefSeq" id="WP_088601976.1">
    <property type="nucleotide sequence ID" value="NZ_NJIH01000002.1"/>
</dbReference>
<dbReference type="PROSITE" id="PS51257">
    <property type="entry name" value="PROKAR_LIPOPROTEIN"/>
    <property type="match status" value="1"/>
</dbReference>
<sequence>MRVPLVSTLLLSCLLAGCAAAGLTPEQRRAADQQTCMGYGFQPGSESFANCMMQTAQRRQDAAQRNQEAQRNQQMQNEYIRTMSLRRSGDKRYPVCSATTPGARLDVQNHSWYAPGCRAR</sequence>
<evidence type="ECO:0000256" key="1">
    <source>
        <dbReference type="SAM" id="SignalP"/>
    </source>
</evidence>
<organism evidence="2 3">
    <name type="scientific">Candidimonas nitroreducens</name>
    <dbReference type="NCBI Taxonomy" id="683354"/>
    <lineage>
        <taxon>Bacteria</taxon>
        <taxon>Pseudomonadati</taxon>
        <taxon>Pseudomonadota</taxon>
        <taxon>Betaproteobacteria</taxon>
        <taxon>Burkholderiales</taxon>
        <taxon>Alcaligenaceae</taxon>
        <taxon>Candidimonas</taxon>
    </lineage>
</organism>
<dbReference type="OrthoDB" id="8595733at2"/>
<dbReference type="EMBL" id="NJIH01000002">
    <property type="protein sequence ID" value="OWT65827.1"/>
    <property type="molecule type" value="Genomic_DNA"/>
</dbReference>
<feature type="chain" id="PRO_5012488620" description="Lipoprotein" evidence="1">
    <location>
        <begin position="22"/>
        <end position="120"/>
    </location>
</feature>
<evidence type="ECO:0000313" key="3">
    <source>
        <dbReference type="Proteomes" id="UP000214603"/>
    </source>
</evidence>
<reference evidence="3" key="1">
    <citation type="submission" date="2017-06" db="EMBL/GenBank/DDBJ databases">
        <title>Herbaspirillum phytohormonus sp. nov., isolated from the root nodule of Robinia pseudoacacia in lead-zinc mine.</title>
        <authorList>
            <person name="Fan M."/>
            <person name="Lin Y."/>
        </authorList>
    </citation>
    <scope>NUCLEOTIDE SEQUENCE [LARGE SCALE GENOMIC DNA]</scope>
    <source>
        <strain evidence="3">SC-089</strain>
    </source>
</reference>
<proteinExistence type="predicted"/>
<comment type="caution">
    <text evidence="2">The sequence shown here is derived from an EMBL/GenBank/DDBJ whole genome shotgun (WGS) entry which is preliminary data.</text>
</comment>
<evidence type="ECO:0008006" key="4">
    <source>
        <dbReference type="Google" id="ProtNLM"/>
    </source>
</evidence>
<name>A0A225MWR0_9BURK</name>
<dbReference type="Proteomes" id="UP000214603">
    <property type="component" value="Unassembled WGS sequence"/>
</dbReference>
<protein>
    <recommendedName>
        <fullName evidence="4">Lipoprotein</fullName>
    </recommendedName>
</protein>
<evidence type="ECO:0000313" key="2">
    <source>
        <dbReference type="EMBL" id="OWT65827.1"/>
    </source>
</evidence>
<keyword evidence="1" id="KW-0732">Signal</keyword>
<feature type="signal peptide" evidence="1">
    <location>
        <begin position="1"/>
        <end position="21"/>
    </location>
</feature>
<accession>A0A225MWR0</accession>
<gene>
    <name evidence="2" type="ORF">CEY11_03615</name>
</gene>
<keyword evidence="3" id="KW-1185">Reference proteome</keyword>
<dbReference type="AlphaFoldDB" id="A0A225MWR0"/>